<reference evidence="1 2" key="1">
    <citation type="submission" date="2019-06" db="EMBL/GenBank/DDBJ databases">
        <title>Whole genome shotgun sequence of Streptomyces spinoverrucosus NBRC 14228.</title>
        <authorList>
            <person name="Hosoyama A."/>
            <person name="Uohara A."/>
            <person name="Ohji S."/>
            <person name="Ichikawa N."/>
        </authorList>
    </citation>
    <scope>NUCLEOTIDE SEQUENCE [LARGE SCALE GENOMIC DNA]</scope>
    <source>
        <strain evidence="1 2">NBRC 14228</strain>
    </source>
</reference>
<accession>A0A4Y3V8N9</accession>
<evidence type="ECO:0000313" key="1">
    <source>
        <dbReference type="EMBL" id="GEC03214.1"/>
    </source>
</evidence>
<organism evidence="1 2">
    <name type="scientific">Streptomyces spinoverrucosus</name>
    <dbReference type="NCBI Taxonomy" id="284043"/>
    <lineage>
        <taxon>Bacteria</taxon>
        <taxon>Bacillati</taxon>
        <taxon>Actinomycetota</taxon>
        <taxon>Actinomycetes</taxon>
        <taxon>Kitasatosporales</taxon>
        <taxon>Streptomycetaceae</taxon>
        <taxon>Streptomyces</taxon>
    </lineage>
</organism>
<keyword evidence="2" id="KW-1185">Reference proteome</keyword>
<dbReference type="Gene3D" id="3.40.190.10">
    <property type="entry name" value="Periplasmic binding protein-like II"/>
    <property type="match status" value="2"/>
</dbReference>
<protein>
    <recommendedName>
        <fullName evidence="3">4,5-dihydroxyphthalate decarboxylase</fullName>
    </recommendedName>
</protein>
<dbReference type="Proteomes" id="UP000317881">
    <property type="component" value="Unassembled WGS sequence"/>
</dbReference>
<gene>
    <name evidence="1" type="ORF">SSP24_08690</name>
</gene>
<comment type="caution">
    <text evidence="1">The sequence shown here is derived from an EMBL/GenBank/DDBJ whole genome shotgun (WGS) entry which is preliminary data.</text>
</comment>
<evidence type="ECO:0000313" key="2">
    <source>
        <dbReference type="Proteomes" id="UP000317881"/>
    </source>
</evidence>
<dbReference type="AlphaFoldDB" id="A0A4Y3V8N9"/>
<sequence length="326" mass="35968">MDLWTDHATFRGMAVPQLRTVTRTQGNNEALKTGAVTPHTFRFAFEEVPVLVDAFRRMVRGLEFDVSEMALTTYLVAKAHGAPFTAVPAFLVRGFHHGAIFHDPSSDVRGPKELQGRRVGVSRGYTVTTGVWARAVLQQEYGVDLGKVTWVLSGDEHVAAYRPPTNVVPMEPGRSLEEMVLSGELAALIGPRPISRALAPLIPDAAEAGFTALRERRLYPINHLIVIRDELLAERPELGADVFDAFARAKQLYVDRLRGAVGSPTATDLMHQRVMEITGADPLPYGIEPNRAVLEELVRHAVDQRILQRPLPLDALFAETTRTLTG</sequence>
<dbReference type="EMBL" id="BJND01000006">
    <property type="protein sequence ID" value="GEC03214.1"/>
    <property type="molecule type" value="Genomic_DNA"/>
</dbReference>
<name>A0A4Y3V8N9_9ACTN</name>
<dbReference type="SUPFAM" id="SSF53850">
    <property type="entry name" value="Periplasmic binding protein-like II"/>
    <property type="match status" value="1"/>
</dbReference>
<proteinExistence type="predicted"/>
<evidence type="ECO:0008006" key="3">
    <source>
        <dbReference type="Google" id="ProtNLM"/>
    </source>
</evidence>